<dbReference type="RefSeq" id="WP_123142364.1">
    <property type="nucleotide sequence ID" value="NZ_NRRH01000010.1"/>
</dbReference>
<comment type="caution">
    <text evidence="1">The sequence shown here is derived from an EMBL/GenBank/DDBJ whole genome shotgun (WGS) entry which is preliminary data.</text>
</comment>
<evidence type="ECO:0000313" key="1">
    <source>
        <dbReference type="EMBL" id="TCW34286.1"/>
    </source>
</evidence>
<accession>A0A4R4A753</accession>
<protein>
    <recommendedName>
        <fullName evidence="3">HdeA/HdeB family protein</fullName>
    </recommendedName>
</protein>
<sequence>MHDRSRTGASGAIVLMLVLALGASAAWGQAPSAALWGYGVKPCGEFLAVAPGAAAPTALADPEYLHYREWFAGLISGLNLATGGDVLHGAALDAALARVQAYCEADPRQDFFNAALRLLRTLQKGQQSDG</sequence>
<dbReference type="EMBL" id="SMDC01000011">
    <property type="protein sequence ID" value="TCW34286.1"/>
    <property type="molecule type" value="Genomic_DNA"/>
</dbReference>
<proteinExistence type="predicted"/>
<gene>
    <name evidence="1" type="ORF">EDC29_1111</name>
</gene>
<organism evidence="1 2">
    <name type="scientific">Marichromatium gracile</name>
    <name type="common">Chromatium gracile</name>
    <dbReference type="NCBI Taxonomy" id="1048"/>
    <lineage>
        <taxon>Bacteria</taxon>
        <taxon>Pseudomonadati</taxon>
        <taxon>Pseudomonadota</taxon>
        <taxon>Gammaproteobacteria</taxon>
        <taxon>Chromatiales</taxon>
        <taxon>Chromatiaceae</taxon>
        <taxon>Marichromatium</taxon>
    </lineage>
</organism>
<dbReference type="Proteomes" id="UP000295247">
    <property type="component" value="Unassembled WGS sequence"/>
</dbReference>
<dbReference type="AlphaFoldDB" id="A0A4R4A753"/>
<name>A0A4R4A753_MARGR</name>
<evidence type="ECO:0000313" key="2">
    <source>
        <dbReference type="Proteomes" id="UP000295247"/>
    </source>
</evidence>
<reference evidence="1 2" key="1">
    <citation type="submission" date="2019-03" db="EMBL/GenBank/DDBJ databases">
        <title>Genomic Encyclopedia of Type Strains, Phase IV (KMG-IV): sequencing the most valuable type-strain genomes for metagenomic binning, comparative biology and taxonomic classification.</title>
        <authorList>
            <person name="Goeker M."/>
        </authorList>
    </citation>
    <scope>NUCLEOTIDE SEQUENCE [LARGE SCALE GENOMIC DNA]</scope>
    <source>
        <strain evidence="1 2">DSM 203</strain>
    </source>
</reference>
<evidence type="ECO:0008006" key="3">
    <source>
        <dbReference type="Google" id="ProtNLM"/>
    </source>
</evidence>